<organism evidence="8 9">
    <name type="scientific">Somion occarium</name>
    <dbReference type="NCBI Taxonomy" id="3059160"/>
    <lineage>
        <taxon>Eukaryota</taxon>
        <taxon>Fungi</taxon>
        <taxon>Dikarya</taxon>
        <taxon>Basidiomycota</taxon>
        <taxon>Agaricomycotina</taxon>
        <taxon>Agaricomycetes</taxon>
        <taxon>Polyporales</taxon>
        <taxon>Cerrenaceae</taxon>
        <taxon>Somion</taxon>
    </lineage>
</organism>
<feature type="transmembrane region" description="Helical" evidence="6">
    <location>
        <begin position="339"/>
        <end position="362"/>
    </location>
</feature>
<feature type="transmembrane region" description="Helical" evidence="6">
    <location>
        <begin position="39"/>
        <end position="66"/>
    </location>
</feature>
<keyword evidence="4 6" id="KW-0472">Membrane</keyword>
<accession>A0ABP1E7K0</accession>
<dbReference type="PROSITE" id="PS50850">
    <property type="entry name" value="MFS"/>
    <property type="match status" value="1"/>
</dbReference>
<keyword evidence="3 6" id="KW-1133">Transmembrane helix</keyword>
<dbReference type="SUPFAM" id="SSF103473">
    <property type="entry name" value="MFS general substrate transporter"/>
    <property type="match status" value="1"/>
</dbReference>
<dbReference type="Proteomes" id="UP001497453">
    <property type="component" value="Chromosome 8"/>
</dbReference>
<evidence type="ECO:0000259" key="7">
    <source>
        <dbReference type="PROSITE" id="PS50850"/>
    </source>
</evidence>
<feature type="transmembrane region" description="Helical" evidence="6">
    <location>
        <begin position="166"/>
        <end position="189"/>
    </location>
</feature>
<sequence>MPSSVHGSPAATVHEDSPQQLTAATDDENRYQRTSRGKAFWLSFVAIIVTILLSALDLTAIATILPTMTADLNGGDDFTWVGSAYALASTAILPLIGGLADSFGRKPVMLVCIVVFAVGSALAGSAQNMNWMIGARTVQGLGGGGIQTLTNIITSDLVPLAERGTYQGLIGLTIALASGIGPPIGGLLAQDASWRWLFYINLPLCGISFALVLFFLRVRTPPGTVFEKLSKIDWTGNVIIITGTTLAVIGLTWGGTRYPWADARVLAPLIIGLVVMGLFCVYEYYIPKNPTIPFRALANRTSASGFATASVHGVASISIIYYIPIYFQACLGASPIRSGVDMLATALIISPFALICGIVVKVTGKYRPVNYVGWVLMIIGFGLLSLLKADSNTGQWVGYQVLVSAGTGMIFSATVFPVLAPLPVSLTAPALAFFAFVRTFAQTWGITISSTILQNELKKNLPDAFTSQFPQGAEIAYAAIPAIPQLPEPLRTEVKVAFASSMGIIWKTMIGFSGLGLLLLIMMKEVPLNSTVDESYGLAEAEANKEKKISLSGSADSELADKRGDVGAIA</sequence>
<keyword evidence="9" id="KW-1185">Reference proteome</keyword>
<keyword evidence="2 6" id="KW-0812">Transmembrane</keyword>
<feature type="transmembrane region" description="Helical" evidence="6">
    <location>
        <begin position="504"/>
        <end position="523"/>
    </location>
</feature>
<dbReference type="InterPro" id="IPR011701">
    <property type="entry name" value="MFS"/>
</dbReference>
<feature type="region of interest" description="Disordered" evidence="5">
    <location>
        <begin position="1"/>
        <end position="28"/>
    </location>
</feature>
<feature type="transmembrane region" description="Helical" evidence="6">
    <location>
        <begin position="265"/>
        <end position="286"/>
    </location>
</feature>
<dbReference type="EMBL" id="OZ037951">
    <property type="protein sequence ID" value="CAL1715228.1"/>
    <property type="molecule type" value="Genomic_DNA"/>
</dbReference>
<evidence type="ECO:0000313" key="9">
    <source>
        <dbReference type="Proteomes" id="UP001497453"/>
    </source>
</evidence>
<dbReference type="PRINTS" id="PR01036">
    <property type="entry name" value="TCRTETB"/>
</dbReference>
<evidence type="ECO:0000256" key="1">
    <source>
        <dbReference type="ARBA" id="ARBA00004141"/>
    </source>
</evidence>
<gene>
    <name evidence="8" type="ORF">GFSPODELE1_LOCUS10118</name>
</gene>
<proteinExistence type="predicted"/>
<evidence type="ECO:0000256" key="4">
    <source>
        <dbReference type="ARBA" id="ARBA00023136"/>
    </source>
</evidence>
<feature type="transmembrane region" description="Helical" evidence="6">
    <location>
        <begin position="196"/>
        <end position="216"/>
    </location>
</feature>
<evidence type="ECO:0000256" key="2">
    <source>
        <dbReference type="ARBA" id="ARBA00022692"/>
    </source>
</evidence>
<comment type="subcellular location">
    <subcellularLocation>
        <location evidence="1">Membrane</location>
        <topology evidence="1">Multi-pass membrane protein</topology>
    </subcellularLocation>
</comment>
<evidence type="ECO:0000256" key="5">
    <source>
        <dbReference type="SAM" id="MobiDB-lite"/>
    </source>
</evidence>
<feature type="domain" description="Major facilitator superfamily (MFS) profile" evidence="7">
    <location>
        <begin position="43"/>
        <end position="528"/>
    </location>
</feature>
<evidence type="ECO:0000256" key="6">
    <source>
        <dbReference type="SAM" id="Phobius"/>
    </source>
</evidence>
<dbReference type="PANTHER" id="PTHR23501">
    <property type="entry name" value="MAJOR FACILITATOR SUPERFAMILY"/>
    <property type="match status" value="1"/>
</dbReference>
<feature type="transmembrane region" description="Helical" evidence="6">
    <location>
        <begin position="399"/>
        <end position="419"/>
    </location>
</feature>
<feature type="transmembrane region" description="Helical" evidence="6">
    <location>
        <begin position="108"/>
        <end position="126"/>
    </location>
</feature>
<dbReference type="PANTHER" id="PTHR23501:SF102">
    <property type="entry name" value="DRUG TRANSPORTER, PUTATIVE (AFU_ORTHOLOGUE AFUA_3G08530)-RELATED"/>
    <property type="match status" value="1"/>
</dbReference>
<dbReference type="InterPro" id="IPR036259">
    <property type="entry name" value="MFS_trans_sf"/>
</dbReference>
<evidence type="ECO:0000313" key="8">
    <source>
        <dbReference type="EMBL" id="CAL1715228.1"/>
    </source>
</evidence>
<feature type="transmembrane region" description="Helical" evidence="6">
    <location>
        <begin position="306"/>
        <end position="327"/>
    </location>
</feature>
<dbReference type="InterPro" id="IPR020846">
    <property type="entry name" value="MFS_dom"/>
</dbReference>
<protein>
    <recommendedName>
        <fullName evidence="7">Major facilitator superfamily (MFS) profile domain-containing protein</fullName>
    </recommendedName>
</protein>
<feature type="transmembrane region" description="Helical" evidence="6">
    <location>
        <begin position="236"/>
        <end position="253"/>
    </location>
</feature>
<feature type="transmembrane region" description="Helical" evidence="6">
    <location>
        <begin position="78"/>
        <end position="96"/>
    </location>
</feature>
<name>A0ABP1E7K0_9APHY</name>
<reference evidence="9" key="1">
    <citation type="submission" date="2024-04" db="EMBL/GenBank/DDBJ databases">
        <authorList>
            <person name="Shaw F."/>
            <person name="Minotto A."/>
        </authorList>
    </citation>
    <scope>NUCLEOTIDE SEQUENCE [LARGE SCALE GENOMIC DNA]</scope>
</reference>
<dbReference type="Gene3D" id="1.20.1250.20">
    <property type="entry name" value="MFS general substrate transporter like domains"/>
    <property type="match status" value="1"/>
</dbReference>
<dbReference type="CDD" id="cd17502">
    <property type="entry name" value="MFS_Azr1_MDR_like"/>
    <property type="match status" value="1"/>
</dbReference>
<evidence type="ECO:0000256" key="3">
    <source>
        <dbReference type="ARBA" id="ARBA00022989"/>
    </source>
</evidence>
<dbReference type="Pfam" id="PF07690">
    <property type="entry name" value="MFS_1"/>
    <property type="match status" value="1"/>
</dbReference>
<feature type="transmembrane region" description="Helical" evidence="6">
    <location>
        <begin position="368"/>
        <end position="387"/>
    </location>
</feature>
<feature type="transmembrane region" description="Helical" evidence="6">
    <location>
        <begin position="431"/>
        <end position="453"/>
    </location>
</feature>